<evidence type="ECO:0000256" key="4">
    <source>
        <dbReference type="ARBA" id="ARBA00022679"/>
    </source>
</evidence>
<evidence type="ECO:0000256" key="1">
    <source>
        <dbReference type="ARBA" id="ARBA00004776"/>
    </source>
</evidence>
<keyword evidence="6" id="KW-0472">Membrane</keyword>
<dbReference type="InterPro" id="IPR029044">
    <property type="entry name" value="Nucleotide-diphossugar_trans"/>
</dbReference>
<comment type="similarity">
    <text evidence="2">Belongs to the glycosyltransferase 2 family.</text>
</comment>
<keyword evidence="6" id="KW-1133">Transmembrane helix</keyword>
<feature type="transmembrane region" description="Helical" evidence="6">
    <location>
        <begin position="343"/>
        <end position="366"/>
    </location>
</feature>
<dbReference type="PANTHER" id="PTHR43179:SF12">
    <property type="entry name" value="GALACTOFURANOSYLTRANSFERASE GLFT2"/>
    <property type="match status" value="1"/>
</dbReference>
<dbReference type="Gene3D" id="3.90.550.10">
    <property type="entry name" value="Spore Coat Polysaccharide Biosynthesis Protein SpsA, Chain A"/>
    <property type="match status" value="1"/>
</dbReference>
<evidence type="ECO:0000259" key="7">
    <source>
        <dbReference type="Pfam" id="PF00535"/>
    </source>
</evidence>
<accession>A0ABY7ZKL1</accession>
<sequence length="407" mass="43616">MTDRPAPPAMTDHPTGRTPDDPPVSPVTEGGPVSAMTEDAVAVIVPNYNKAKTLRACLDAIYAQTHPPTDVIVVDDQSTDHSPTITHDYPCTLITQPVNAGPAAARNTGARHTTAPLLFFVDSDTAPHPDAIANALHTLHTTPGTGMVQGIYHPHPLYDDGPVEAYRVAFEHFWRKRSVGRDTGALFAATLIPRAVFEETGGFDERLRDGEDDEFGTRLPTRYRLVATDTVVTRHDDVDRLGPMLREQYTRARTKPALMARTWRRQRGGATGARVGMMSPDRFRHLEWAAQLSLAASAGMALTVPLTPLVPWLPLTWPAFGLAVVAANHRFLRFAYRLRGPGFALFAAGLHVLAHLTLVAGLVAGLPRAGYALLRDRDRPATIGSGPSTAASGAARPGGPAGTGGPG</sequence>
<protein>
    <submittedName>
        <fullName evidence="8">Glycosyltransferase family 2 protein</fullName>
    </submittedName>
</protein>
<reference evidence="8 9" key="1">
    <citation type="submission" date="2023-02" db="EMBL/GenBank/DDBJ databases">
        <authorList>
            <person name="Mo P."/>
        </authorList>
    </citation>
    <scope>NUCLEOTIDE SEQUENCE [LARGE SCALE GENOMIC DNA]</scope>
    <source>
        <strain evidence="8 9">HUAS 3</strain>
    </source>
</reference>
<dbReference type="PANTHER" id="PTHR43179">
    <property type="entry name" value="RHAMNOSYLTRANSFERASE WBBL"/>
    <property type="match status" value="1"/>
</dbReference>
<feature type="compositionally biased region" description="Low complexity" evidence="5">
    <location>
        <begin position="383"/>
        <end position="398"/>
    </location>
</feature>
<name>A0ABY7ZKL1_9ACTN</name>
<dbReference type="InterPro" id="IPR001173">
    <property type="entry name" value="Glyco_trans_2-like"/>
</dbReference>
<dbReference type="SUPFAM" id="SSF53448">
    <property type="entry name" value="Nucleotide-diphospho-sugar transferases"/>
    <property type="match status" value="1"/>
</dbReference>
<proteinExistence type="inferred from homology"/>
<feature type="transmembrane region" description="Helical" evidence="6">
    <location>
        <begin position="312"/>
        <end position="331"/>
    </location>
</feature>
<comment type="pathway">
    <text evidence="1">Cell wall biogenesis; cell wall polysaccharide biosynthesis.</text>
</comment>
<dbReference type="CDD" id="cd00761">
    <property type="entry name" value="Glyco_tranf_GTA_type"/>
    <property type="match status" value="1"/>
</dbReference>
<dbReference type="Pfam" id="PF00535">
    <property type="entry name" value="Glycos_transf_2"/>
    <property type="match status" value="1"/>
</dbReference>
<evidence type="ECO:0000256" key="2">
    <source>
        <dbReference type="ARBA" id="ARBA00006739"/>
    </source>
</evidence>
<evidence type="ECO:0000256" key="5">
    <source>
        <dbReference type="SAM" id="MobiDB-lite"/>
    </source>
</evidence>
<dbReference type="EMBL" id="CP118615">
    <property type="protein sequence ID" value="WDZ83527.1"/>
    <property type="molecule type" value="Genomic_DNA"/>
</dbReference>
<feature type="region of interest" description="Disordered" evidence="5">
    <location>
        <begin position="1"/>
        <end position="32"/>
    </location>
</feature>
<keyword evidence="4" id="KW-0808">Transferase</keyword>
<feature type="region of interest" description="Disordered" evidence="5">
    <location>
        <begin position="383"/>
        <end position="407"/>
    </location>
</feature>
<evidence type="ECO:0000313" key="9">
    <source>
        <dbReference type="Proteomes" id="UP001219605"/>
    </source>
</evidence>
<dbReference type="Proteomes" id="UP001219605">
    <property type="component" value="Chromosome"/>
</dbReference>
<keyword evidence="3" id="KW-0328">Glycosyltransferase</keyword>
<keyword evidence="9" id="KW-1185">Reference proteome</keyword>
<evidence type="ECO:0000313" key="8">
    <source>
        <dbReference type="EMBL" id="WDZ83527.1"/>
    </source>
</evidence>
<feature type="domain" description="Glycosyltransferase 2-like" evidence="7">
    <location>
        <begin position="43"/>
        <end position="153"/>
    </location>
</feature>
<organism evidence="8 9">
    <name type="scientific">Micromonospora cathayae</name>
    <dbReference type="NCBI Taxonomy" id="3028804"/>
    <lineage>
        <taxon>Bacteria</taxon>
        <taxon>Bacillati</taxon>
        <taxon>Actinomycetota</taxon>
        <taxon>Actinomycetes</taxon>
        <taxon>Micromonosporales</taxon>
        <taxon>Micromonosporaceae</taxon>
        <taxon>Micromonospora</taxon>
    </lineage>
</organism>
<dbReference type="RefSeq" id="WP_275030077.1">
    <property type="nucleotide sequence ID" value="NZ_CP118615.1"/>
</dbReference>
<evidence type="ECO:0000256" key="6">
    <source>
        <dbReference type="SAM" id="Phobius"/>
    </source>
</evidence>
<keyword evidence="6" id="KW-0812">Transmembrane</keyword>
<gene>
    <name evidence="8" type="ORF">PVK37_24120</name>
</gene>
<evidence type="ECO:0000256" key="3">
    <source>
        <dbReference type="ARBA" id="ARBA00022676"/>
    </source>
</evidence>